<organism evidence="1 2">
    <name type="scientific">Aquibacillus koreensis</name>
    <dbReference type="NCBI Taxonomy" id="279446"/>
    <lineage>
        <taxon>Bacteria</taxon>
        <taxon>Bacillati</taxon>
        <taxon>Bacillota</taxon>
        <taxon>Bacilli</taxon>
        <taxon>Bacillales</taxon>
        <taxon>Bacillaceae</taxon>
        <taxon>Aquibacillus</taxon>
    </lineage>
</organism>
<dbReference type="SUPFAM" id="SSF51004">
    <property type="entry name" value="C-terminal (heme d1) domain of cytochrome cd1-nitrite reductase"/>
    <property type="match status" value="1"/>
</dbReference>
<dbReference type="InterPro" id="IPR051200">
    <property type="entry name" value="Host-pathogen_enzymatic-act"/>
</dbReference>
<dbReference type="InterPro" id="IPR011048">
    <property type="entry name" value="Haem_d1_sf"/>
</dbReference>
<dbReference type="PANTHER" id="PTHR47197">
    <property type="entry name" value="PROTEIN NIRF"/>
    <property type="match status" value="1"/>
</dbReference>
<evidence type="ECO:0000313" key="1">
    <source>
        <dbReference type="EMBL" id="MDC3419411.1"/>
    </source>
</evidence>
<dbReference type="EMBL" id="JAMQJZ010000002">
    <property type="protein sequence ID" value="MDC3419411.1"/>
    <property type="molecule type" value="Genomic_DNA"/>
</dbReference>
<dbReference type="RefSeq" id="WP_259869819.1">
    <property type="nucleotide sequence ID" value="NZ_JAMQJZ010000002.1"/>
</dbReference>
<dbReference type="PANTHER" id="PTHR47197:SF3">
    <property type="entry name" value="DIHYDRO-HEME D1 DEHYDROGENASE"/>
    <property type="match status" value="1"/>
</dbReference>
<keyword evidence="2" id="KW-1185">Reference proteome</keyword>
<evidence type="ECO:0000313" key="2">
    <source>
        <dbReference type="Proteomes" id="UP001145072"/>
    </source>
</evidence>
<reference evidence="1" key="1">
    <citation type="submission" date="2022-06" db="EMBL/GenBank/DDBJ databases">
        <title>Aquibacillus sp. a new bacterium isolated from soil saline samples.</title>
        <authorList>
            <person name="Galisteo C."/>
            <person name="De La Haba R."/>
            <person name="Sanchez-Porro C."/>
            <person name="Ventosa A."/>
        </authorList>
    </citation>
    <scope>NUCLEOTIDE SEQUENCE</scope>
    <source>
        <strain evidence="1">JCM 12387</strain>
    </source>
</reference>
<sequence>MKKYHAMILLVITIFLNGCNEEKISIPNNMNDSVMISHLKEPIMSFIDEDTFEVATSTLPYRITAMAKISPNSVVTSGEQVEHLHLLDLENGHISELHKSGIGVNELLYQADANLLFFANSEEHTVGILDVNSRDVIANVPVGHVPIAMTLDSTGKLLYVVNSEDATVSVLDIHAEKVVNSISIMTRPNGVFFDGEYLWIGGHGEYGTLNKYVILYDPTSGEEVDRIEVGLMPIAIYSDRSSNVVYVICHGSNTVVKLDVKERTVIDSVEVDANPYAINGDEANLYVTSIDGNTLSIINKEDFHVVKKVQLEDGPYRVILGENNE</sequence>
<gene>
    <name evidence="1" type="ORF">NC661_03420</name>
</gene>
<dbReference type="InterPro" id="IPR011964">
    <property type="entry name" value="YVTN_b-propeller_repeat"/>
</dbReference>
<accession>A0A9X4AGY1</accession>
<dbReference type="InterPro" id="IPR015943">
    <property type="entry name" value="WD40/YVTN_repeat-like_dom_sf"/>
</dbReference>
<protein>
    <recommendedName>
        <fullName evidence="3">40-residue YVTN family beta-propeller repeat-containing protein</fullName>
    </recommendedName>
</protein>
<dbReference type="Gene3D" id="2.130.10.10">
    <property type="entry name" value="YVTN repeat-like/Quinoprotein amine dehydrogenase"/>
    <property type="match status" value="1"/>
</dbReference>
<dbReference type="AlphaFoldDB" id="A0A9X4AGY1"/>
<comment type="caution">
    <text evidence="1">The sequence shown here is derived from an EMBL/GenBank/DDBJ whole genome shotgun (WGS) entry which is preliminary data.</text>
</comment>
<name>A0A9X4AGY1_9BACI</name>
<proteinExistence type="predicted"/>
<dbReference type="Proteomes" id="UP001145072">
    <property type="component" value="Unassembled WGS sequence"/>
</dbReference>
<evidence type="ECO:0008006" key="3">
    <source>
        <dbReference type="Google" id="ProtNLM"/>
    </source>
</evidence>
<dbReference type="NCBIfam" id="TIGR02276">
    <property type="entry name" value="beta_rpt_yvtn"/>
    <property type="match status" value="1"/>
</dbReference>